<dbReference type="RefSeq" id="WP_237819789.1">
    <property type="nucleotide sequence ID" value="NZ_JAKLTQ010000004.1"/>
</dbReference>
<evidence type="ECO:0000313" key="1">
    <source>
        <dbReference type="EMBL" id="MCG2622000.1"/>
    </source>
</evidence>
<evidence type="ECO:0008006" key="3">
    <source>
        <dbReference type="Google" id="ProtNLM"/>
    </source>
</evidence>
<keyword evidence="2" id="KW-1185">Reference proteome</keyword>
<dbReference type="Proteomes" id="UP001165368">
    <property type="component" value="Unassembled WGS sequence"/>
</dbReference>
<accession>A0ABS9L5Q1</accession>
<dbReference type="Pfam" id="PF10604">
    <property type="entry name" value="Polyketide_cyc2"/>
    <property type="match status" value="1"/>
</dbReference>
<dbReference type="EMBL" id="JAKLTQ010000004">
    <property type="protein sequence ID" value="MCG2622000.1"/>
    <property type="molecule type" value="Genomic_DNA"/>
</dbReference>
<dbReference type="InterPro" id="IPR019587">
    <property type="entry name" value="Polyketide_cyclase/dehydratase"/>
</dbReference>
<gene>
    <name evidence="1" type="ORF">LVY72_08725</name>
</gene>
<evidence type="ECO:0000313" key="2">
    <source>
        <dbReference type="Proteomes" id="UP001165368"/>
    </source>
</evidence>
<reference evidence="1" key="1">
    <citation type="submission" date="2022-01" db="EMBL/GenBank/DDBJ databases">
        <authorList>
            <person name="Jo J.-H."/>
            <person name="Im W.-T."/>
        </authorList>
    </citation>
    <scope>NUCLEOTIDE SEQUENCE</scope>
    <source>
        <strain evidence="1">I2-34</strain>
    </source>
</reference>
<name>A0ABS9L5Q1_9MICC</name>
<proteinExistence type="predicted"/>
<dbReference type="InterPro" id="IPR023393">
    <property type="entry name" value="START-like_dom_sf"/>
</dbReference>
<protein>
    <recommendedName>
        <fullName evidence="3">SRPBCC domain-containing protein</fullName>
    </recommendedName>
</protein>
<comment type="caution">
    <text evidence="1">The sequence shown here is derived from an EMBL/GenBank/DDBJ whole genome shotgun (WGS) entry which is preliminary data.</text>
</comment>
<dbReference type="Gene3D" id="3.30.530.20">
    <property type="match status" value="1"/>
</dbReference>
<organism evidence="1 2">
    <name type="scientific">Arthrobacter hankyongi</name>
    <dbReference type="NCBI Taxonomy" id="2904801"/>
    <lineage>
        <taxon>Bacteria</taxon>
        <taxon>Bacillati</taxon>
        <taxon>Actinomycetota</taxon>
        <taxon>Actinomycetes</taxon>
        <taxon>Micrococcales</taxon>
        <taxon>Micrococcaceae</taxon>
        <taxon>Arthrobacter</taxon>
    </lineage>
</organism>
<sequence length="150" mass="16886">MQKLRYSVRINAPVHTVWTTMLDGATYRDWTRAFSEGSYYEGSWDQGSEIRFVGPGEDGSLSGMIGRVVENRPDEFVCVEYFGQIVDGVDDTTSEAARQWAGAREAYSFSESDGVTTVEVELDSEESFAAFFDEAWPKALERLRDLVAVR</sequence>
<dbReference type="SUPFAM" id="SSF55961">
    <property type="entry name" value="Bet v1-like"/>
    <property type="match status" value="1"/>
</dbReference>